<comment type="subcellular location">
    <subcellularLocation>
        <location evidence="1">Nucleus</location>
    </subcellularLocation>
</comment>
<keyword evidence="3 7" id="KW-0175">Coiled coil</keyword>
<dbReference type="EMBL" id="MU006089">
    <property type="protein sequence ID" value="KAF2842907.1"/>
    <property type="molecule type" value="Genomic_DNA"/>
</dbReference>
<dbReference type="GO" id="GO:0120231">
    <property type="term" value="C:DNA recombinase auxiliary factor complex"/>
    <property type="evidence" value="ECO:0007669"/>
    <property type="project" value="TreeGrafter"/>
</dbReference>
<organism evidence="9 10">
    <name type="scientific">Patellaria atrata CBS 101060</name>
    <dbReference type="NCBI Taxonomy" id="1346257"/>
    <lineage>
        <taxon>Eukaryota</taxon>
        <taxon>Fungi</taxon>
        <taxon>Dikarya</taxon>
        <taxon>Ascomycota</taxon>
        <taxon>Pezizomycotina</taxon>
        <taxon>Dothideomycetes</taxon>
        <taxon>Dothideomycetes incertae sedis</taxon>
        <taxon>Patellariales</taxon>
        <taxon>Patellariaceae</taxon>
        <taxon>Patellaria</taxon>
    </lineage>
</organism>
<dbReference type="GO" id="GO:0003690">
    <property type="term" value="F:double-stranded DNA binding"/>
    <property type="evidence" value="ECO:0007669"/>
    <property type="project" value="InterPro"/>
</dbReference>
<dbReference type="Pfam" id="PF03962">
    <property type="entry name" value="Mnd1"/>
    <property type="match status" value="1"/>
</dbReference>
<dbReference type="InterPro" id="IPR005647">
    <property type="entry name" value="Mnd1"/>
</dbReference>
<dbReference type="InterPro" id="IPR040453">
    <property type="entry name" value="Mnd1_HTH"/>
</dbReference>
<dbReference type="PANTHER" id="PTHR15938:SF1">
    <property type="entry name" value="MEIOTIC NUCLEAR DIVISION PROTEIN 1"/>
    <property type="match status" value="1"/>
</dbReference>
<dbReference type="PIRSF" id="PIRSF026991">
    <property type="entry name" value="Mnd1"/>
    <property type="match status" value="1"/>
</dbReference>
<evidence type="ECO:0000256" key="6">
    <source>
        <dbReference type="ARBA" id="ARBA00023254"/>
    </source>
</evidence>
<feature type="domain" description="Mnd1 HTH" evidence="8">
    <location>
        <begin position="15"/>
        <end position="74"/>
    </location>
</feature>
<evidence type="ECO:0000313" key="10">
    <source>
        <dbReference type="Proteomes" id="UP000799429"/>
    </source>
</evidence>
<evidence type="ECO:0000259" key="8">
    <source>
        <dbReference type="Pfam" id="PF03962"/>
    </source>
</evidence>
<keyword evidence="5" id="KW-0539">Nucleus</keyword>
<comment type="caution">
    <text evidence="9">The sequence shown here is derived from an EMBL/GenBank/DDBJ whole genome shotgun (WGS) entry which is preliminary data.</text>
</comment>
<dbReference type="GO" id="GO:0000794">
    <property type="term" value="C:condensed nuclear chromosome"/>
    <property type="evidence" value="ECO:0007669"/>
    <property type="project" value="TreeGrafter"/>
</dbReference>
<gene>
    <name evidence="9" type="ORF">M501DRAFT_925996</name>
</gene>
<dbReference type="GO" id="GO:0120230">
    <property type="term" value="F:recombinase activator activity"/>
    <property type="evidence" value="ECO:0007669"/>
    <property type="project" value="TreeGrafter"/>
</dbReference>
<feature type="non-terminal residue" evidence="9">
    <location>
        <position position="1"/>
    </location>
</feature>
<evidence type="ECO:0000256" key="4">
    <source>
        <dbReference type="ARBA" id="ARBA00023172"/>
    </source>
</evidence>
<dbReference type="PANTHER" id="PTHR15938">
    <property type="entry name" value="TBP-1 INTERACTING PROTEIN"/>
    <property type="match status" value="1"/>
</dbReference>
<keyword evidence="10" id="KW-1185">Reference proteome</keyword>
<evidence type="ECO:0000256" key="2">
    <source>
        <dbReference type="ARBA" id="ARBA00005981"/>
    </source>
</evidence>
<keyword evidence="6" id="KW-0469">Meiosis</keyword>
<proteinExistence type="inferred from homology"/>
<dbReference type="OrthoDB" id="9978204at2759"/>
<dbReference type="GO" id="GO:0010774">
    <property type="term" value="P:meiotic strand invasion involved in reciprocal meiotic recombination"/>
    <property type="evidence" value="ECO:0007669"/>
    <property type="project" value="TreeGrafter"/>
</dbReference>
<evidence type="ECO:0000256" key="5">
    <source>
        <dbReference type="ARBA" id="ARBA00023242"/>
    </source>
</evidence>
<evidence type="ECO:0000256" key="3">
    <source>
        <dbReference type="ARBA" id="ARBA00023054"/>
    </source>
</evidence>
<comment type="similarity">
    <text evidence="2">Belongs to the MND1 family.</text>
</comment>
<evidence type="ECO:0000256" key="1">
    <source>
        <dbReference type="ARBA" id="ARBA00004123"/>
    </source>
</evidence>
<protein>
    <submittedName>
        <fullName evidence="9">Meiotic nuclear division protein 1</fullName>
    </submittedName>
</protein>
<dbReference type="GO" id="GO:0000709">
    <property type="term" value="P:meiotic joint molecule formation"/>
    <property type="evidence" value="ECO:0007669"/>
    <property type="project" value="TreeGrafter"/>
</dbReference>
<dbReference type="Proteomes" id="UP000799429">
    <property type="component" value="Unassembled WGS sequence"/>
</dbReference>
<keyword evidence="4" id="KW-0233">DNA recombination</keyword>
<feature type="coiled-coil region" evidence="7">
    <location>
        <begin position="85"/>
        <end position="159"/>
    </location>
</feature>
<evidence type="ECO:0000256" key="7">
    <source>
        <dbReference type="SAM" id="Coils"/>
    </source>
</evidence>
<dbReference type="AlphaFoldDB" id="A0A9P4VVD2"/>
<reference evidence="9" key="1">
    <citation type="journal article" date="2020" name="Stud. Mycol.">
        <title>101 Dothideomycetes genomes: a test case for predicting lifestyles and emergence of pathogens.</title>
        <authorList>
            <person name="Haridas S."/>
            <person name="Albert R."/>
            <person name="Binder M."/>
            <person name="Bloem J."/>
            <person name="Labutti K."/>
            <person name="Salamov A."/>
            <person name="Andreopoulos B."/>
            <person name="Baker S."/>
            <person name="Barry K."/>
            <person name="Bills G."/>
            <person name="Bluhm B."/>
            <person name="Cannon C."/>
            <person name="Castanera R."/>
            <person name="Culley D."/>
            <person name="Daum C."/>
            <person name="Ezra D."/>
            <person name="Gonzalez J."/>
            <person name="Henrissat B."/>
            <person name="Kuo A."/>
            <person name="Liang C."/>
            <person name="Lipzen A."/>
            <person name="Lutzoni F."/>
            <person name="Magnuson J."/>
            <person name="Mondo S."/>
            <person name="Nolan M."/>
            <person name="Ohm R."/>
            <person name="Pangilinan J."/>
            <person name="Park H.-J."/>
            <person name="Ramirez L."/>
            <person name="Alfaro M."/>
            <person name="Sun H."/>
            <person name="Tritt A."/>
            <person name="Yoshinaga Y."/>
            <person name="Zwiers L.-H."/>
            <person name="Turgeon B."/>
            <person name="Goodwin S."/>
            <person name="Spatafora J."/>
            <person name="Crous P."/>
            <person name="Grigoriev I."/>
        </authorList>
    </citation>
    <scope>NUCLEOTIDE SEQUENCE</scope>
    <source>
        <strain evidence="9">CBS 101060</strain>
    </source>
</reference>
<evidence type="ECO:0000313" key="9">
    <source>
        <dbReference type="EMBL" id="KAF2842907.1"/>
    </source>
</evidence>
<sequence length="228" mass="25998">QAPKSQPPVAKQALILTWFQKSGVAHSIKDLEKALPSIASINGMQVKDYLQALSDENRIRVEKIGSGNWYWSFPSEEKKVKEGVLEKAREERDKAATTVEELRAKVEEAGAEREYEEMDGDMLLGDGKGGDRKGLMRRYTELGKEVETLRKELAAYSDNDPVEVEKRRAQGRRLKGNAEKWTEHIQSMEDWIKGQVGGDKEQMVNIKRTYYGDEYDEEEDCLEVIEGL</sequence>
<dbReference type="GO" id="GO:0007129">
    <property type="term" value="P:homologous chromosome pairing at meiosis"/>
    <property type="evidence" value="ECO:0007669"/>
    <property type="project" value="TreeGrafter"/>
</dbReference>
<name>A0A9P4VVD2_9PEZI</name>
<accession>A0A9P4VVD2</accession>